<reference evidence="2 3" key="1">
    <citation type="journal article" date="2016" name="Nat. Commun.">
        <title>Ectomycorrhizal ecology is imprinted in the genome of the dominant symbiotic fungus Cenococcum geophilum.</title>
        <authorList>
            <consortium name="DOE Joint Genome Institute"/>
            <person name="Peter M."/>
            <person name="Kohler A."/>
            <person name="Ohm R.A."/>
            <person name="Kuo A."/>
            <person name="Krutzmann J."/>
            <person name="Morin E."/>
            <person name="Arend M."/>
            <person name="Barry K.W."/>
            <person name="Binder M."/>
            <person name="Choi C."/>
            <person name="Clum A."/>
            <person name="Copeland A."/>
            <person name="Grisel N."/>
            <person name="Haridas S."/>
            <person name="Kipfer T."/>
            <person name="LaButti K."/>
            <person name="Lindquist E."/>
            <person name="Lipzen A."/>
            <person name="Maire R."/>
            <person name="Meier B."/>
            <person name="Mihaltcheva S."/>
            <person name="Molinier V."/>
            <person name="Murat C."/>
            <person name="Poggeler S."/>
            <person name="Quandt C.A."/>
            <person name="Sperisen C."/>
            <person name="Tritt A."/>
            <person name="Tisserant E."/>
            <person name="Crous P.W."/>
            <person name="Henrissat B."/>
            <person name="Nehls U."/>
            <person name="Egli S."/>
            <person name="Spatafora J.W."/>
            <person name="Grigoriev I.V."/>
            <person name="Martin F.M."/>
        </authorList>
    </citation>
    <scope>NUCLEOTIDE SEQUENCE [LARGE SCALE GENOMIC DNA]</scope>
    <source>
        <strain evidence="2 3">CBS 459.81</strain>
    </source>
</reference>
<dbReference type="AlphaFoldDB" id="A0A8E2J9V5"/>
<dbReference type="Proteomes" id="UP000250266">
    <property type="component" value="Unassembled WGS sequence"/>
</dbReference>
<organism evidence="2 3">
    <name type="scientific">Lepidopterella palustris CBS 459.81</name>
    <dbReference type="NCBI Taxonomy" id="1314670"/>
    <lineage>
        <taxon>Eukaryota</taxon>
        <taxon>Fungi</taxon>
        <taxon>Dikarya</taxon>
        <taxon>Ascomycota</taxon>
        <taxon>Pezizomycotina</taxon>
        <taxon>Dothideomycetes</taxon>
        <taxon>Pleosporomycetidae</taxon>
        <taxon>Mytilinidiales</taxon>
        <taxon>Argynnaceae</taxon>
        <taxon>Lepidopterella</taxon>
    </lineage>
</organism>
<gene>
    <name evidence="2" type="ORF">K432DRAFT_409652</name>
</gene>
<feature type="domain" description="DUF7730" evidence="1">
    <location>
        <begin position="24"/>
        <end position="148"/>
    </location>
</feature>
<proteinExistence type="predicted"/>
<dbReference type="EMBL" id="KV745431">
    <property type="protein sequence ID" value="OCK74690.1"/>
    <property type="molecule type" value="Genomic_DNA"/>
</dbReference>
<accession>A0A8E2J9V5</accession>
<dbReference type="InterPro" id="IPR056632">
    <property type="entry name" value="DUF7730"/>
</dbReference>
<name>A0A8E2J9V5_9PEZI</name>
<dbReference type="Pfam" id="PF24864">
    <property type="entry name" value="DUF7730"/>
    <property type="match status" value="1"/>
</dbReference>
<keyword evidence="3" id="KW-1185">Reference proteome</keyword>
<evidence type="ECO:0000259" key="1">
    <source>
        <dbReference type="Pfam" id="PF24864"/>
    </source>
</evidence>
<sequence length="222" mass="25525">MSPSIRLPWSDLSIKLLIFLVVYSYSETINILYTSNTFAILDNDALFDLYSTILPKRFLSIQSLVIHWQFRNNCAFQRDEPGKIAPPWDVATWESAITLLARMPSISHLSIFIQGPFYFNCEIVDMLNHLRIISVKAGGDFVIRVPWPLIIALTGVESIDRRMENQGYPFRVIRPAKVLLDRDIGPDPERQKKGDCLSNGEEFLISNISQNRHGNRGRFLFH</sequence>
<evidence type="ECO:0000313" key="3">
    <source>
        <dbReference type="Proteomes" id="UP000250266"/>
    </source>
</evidence>
<evidence type="ECO:0000313" key="2">
    <source>
        <dbReference type="EMBL" id="OCK74690.1"/>
    </source>
</evidence>
<dbReference type="OrthoDB" id="4757095at2759"/>
<protein>
    <recommendedName>
        <fullName evidence="1">DUF7730 domain-containing protein</fullName>
    </recommendedName>
</protein>